<dbReference type="RefSeq" id="WP_279529069.1">
    <property type="nucleotide sequence ID" value="NZ_CP122312.1"/>
</dbReference>
<gene>
    <name evidence="2" type="ORF">ACFQJ9_06795</name>
</gene>
<feature type="transmembrane region" description="Helical" evidence="1">
    <location>
        <begin position="47"/>
        <end position="71"/>
    </location>
</feature>
<feature type="transmembrane region" description="Helical" evidence="1">
    <location>
        <begin position="18"/>
        <end position="40"/>
    </location>
</feature>
<keyword evidence="1" id="KW-0812">Transmembrane</keyword>
<keyword evidence="3" id="KW-1185">Reference proteome</keyword>
<evidence type="ECO:0000313" key="2">
    <source>
        <dbReference type="EMBL" id="MFC7199124.1"/>
    </source>
</evidence>
<dbReference type="Proteomes" id="UP001596447">
    <property type="component" value="Unassembled WGS sequence"/>
</dbReference>
<dbReference type="EMBL" id="JBHTAR010000011">
    <property type="protein sequence ID" value="MFC7199124.1"/>
    <property type="molecule type" value="Genomic_DNA"/>
</dbReference>
<dbReference type="AlphaFoldDB" id="A0ABD5Z1W6"/>
<evidence type="ECO:0000313" key="3">
    <source>
        <dbReference type="Proteomes" id="UP001596447"/>
    </source>
</evidence>
<name>A0ABD5Z1W6_9EURY</name>
<keyword evidence="1" id="KW-1133">Transmembrane helix</keyword>
<proteinExistence type="predicted"/>
<keyword evidence="1" id="KW-0472">Membrane</keyword>
<comment type="caution">
    <text evidence="2">The sequence shown here is derived from an EMBL/GenBank/DDBJ whole genome shotgun (WGS) entry which is preliminary data.</text>
</comment>
<evidence type="ECO:0000256" key="1">
    <source>
        <dbReference type="SAM" id="Phobius"/>
    </source>
</evidence>
<sequence>MVAHAAPPSGPARDRWDVVVASVTIAVLSGFVGVAAGVLLDGRGASTVALFAGWALVGGLPAFLALQYGFLGPVGSPVGLALFVLHGGVPLGVAPASAFAVVGIVFAGVEVCLRPRWTARETPAVVPGGRGDSQRP</sequence>
<feature type="transmembrane region" description="Helical" evidence="1">
    <location>
        <begin position="91"/>
        <end position="113"/>
    </location>
</feature>
<organism evidence="2 3">
    <name type="scientific">Halospeciosus flavus</name>
    <dbReference type="NCBI Taxonomy" id="3032283"/>
    <lineage>
        <taxon>Archaea</taxon>
        <taxon>Methanobacteriati</taxon>
        <taxon>Methanobacteriota</taxon>
        <taxon>Stenosarchaea group</taxon>
        <taxon>Halobacteria</taxon>
        <taxon>Halobacteriales</taxon>
        <taxon>Halobacteriaceae</taxon>
        <taxon>Halospeciosus</taxon>
    </lineage>
</organism>
<accession>A0ABD5Z1W6</accession>
<protein>
    <recommendedName>
        <fullName evidence="4">Integral membrane protein</fullName>
    </recommendedName>
</protein>
<reference evidence="2 3" key="1">
    <citation type="journal article" date="2019" name="Int. J. Syst. Evol. Microbiol.">
        <title>The Global Catalogue of Microorganisms (GCM) 10K type strain sequencing project: providing services to taxonomists for standard genome sequencing and annotation.</title>
        <authorList>
            <consortium name="The Broad Institute Genomics Platform"/>
            <consortium name="The Broad Institute Genome Sequencing Center for Infectious Disease"/>
            <person name="Wu L."/>
            <person name="Ma J."/>
        </authorList>
    </citation>
    <scope>NUCLEOTIDE SEQUENCE [LARGE SCALE GENOMIC DNA]</scope>
    <source>
        <strain evidence="2 3">XZGYJ-43</strain>
    </source>
</reference>
<evidence type="ECO:0008006" key="4">
    <source>
        <dbReference type="Google" id="ProtNLM"/>
    </source>
</evidence>